<keyword evidence="2" id="KW-1185">Reference proteome</keyword>
<evidence type="ECO:0000313" key="1">
    <source>
        <dbReference type="EMBL" id="MBP1873551.1"/>
    </source>
</evidence>
<protein>
    <submittedName>
        <fullName evidence="1">Uncharacterized protein</fullName>
    </submittedName>
</protein>
<gene>
    <name evidence="1" type="ORF">J2Z19_003266</name>
</gene>
<reference evidence="1" key="1">
    <citation type="submission" date="2021-03" db="EMBL/GenBank/DDBJ databases">
        <title>Genomic Encyclopedia of Type Strains, Phase IV (KMG-IV): sequencing the most valuable type-strain genomes for metagenomic binning, comparative biology and taxonomic classification.</title>
        <authorList>
            <person name="Goeker M."/>
        </authorList>
    </citation>
    <scope>NUCLEOTIDE SEQUENCE</scope>
    <source>
        <strain evidence="1">DSM 18131</strain>
    </source>
</reference>
<comment type="caution">
    <text evidence="1">The sequence shown here is derived from an EMBL/GenBank/DDBJ whole genome shotgun (WGS) entry which is preliminary data.</text>
</comment>
<accession>A0ACC5SY16</accession>
<dbReference type="EMBL" id="JAGGJR010000004">
    <property type="protein sequence ID" value="MBP1873551.1"/>
    <property type="molecule type" value="Genomic_DNA"/>
</dbReference>
<evidence type="ECO:0000313" key="2">
    <source>
        <dbReference type="Proteomes" id="UP000823773"/>
    </source>
</evidence>
<name>A0ACC5SY16_ENSAD</name>
<sequence length="69" mass="7487">MSQKHIDIEPAVAYTEQAQEVAYLRNRNLVLAQQLSNANAQIEALSAELVGLRQPAADDEPSQPATIEG</sequence>
<proteinExistence type="predicted"/>
<dbReference type="Proteomes" id="UP000823773">
    <property type="component" value="Unassembled WGS sequence"/>
</dbReference>
<organism evidence="1 2">
    <name type="scientific">Ensifer adhaerens</name>
    <name type="common">Sinorhizobium morelense</name>
    <dbReference type="NCBI Taxonomy" id="106592"/>
    <lineage>
        <taxon>Bacteria</taxon>
        <taxon>Pseudomonadati</taxon>
        <taxon>Pseudomonadota</taxon>
        <taxon>Alphaproteobacteria</taxon>
        <taxon>Hyphomicrobiales</taxon>
        <taxon>Rhizobiaceae</taxon>
        <taxon>Sinorhizobium/Ensifer group</taxon>
        <taxon>Ensifer</taxon>
    </lineage>
</organism>